<dbReference type="Proteomes" id="UP000268192">
    <property type="component" value="Chromosome"/>
</dbReference>
<name>A0A3Q8XKY6_9HYPH</name>
<organism evidence="1 2">
    <name type="scientific">Georhizobium profundi</name>
    <dbReference type="NCBI Taxonomy" id="2341112"/>
    <lineage>
        <taxon>Bacteria</taxon>
        <taxon>Pseudomonadati</taxon>
        <taxon>Pseudomonadota</taxon>
        <taxon>Alphaproteobacteria</taxon>
        <taxon>Hyphomicrobiales</taxon>
        <taxon>Rhizobiaceae</taxon>
        <taxon>Georhizobium</taxon>
    </lineage>
</organism>
<evidence type="ECO:0000313" key="1">
    <source>
        <dbReference type="EMBL" id="AZN70007.1"/>
    </source>
</evidence>
<dbReference type="AlphaFoldDB" id="A0A3Q8XKY6"/>
<accession>A0A3Q8XKY6</accession>
<proteinExistence type="predicted"/>
<protein>
    <submittedName>
        <fullName evidence="1">DUF2840 domain-containing protein</fullName>
    </submittedName>
</protein>
<dbReference type="EMBL" id="CP032509">
    <property type="protein sequence ID" value="AZN70007.1"/>
    <property type="molecule type" value="Genomic_DNA"/>
</dbReference>
<dbReference type="InterPro" id="IPR021263">
    <property type="entry name" value="DUF2840"/>
</dbReference>
<dbReference type="KEGG" id="abaw:D5400_00830"/>
<dbReference type="Pfam" id="PF11000">
    <property type="entry name" value="DUF2840"/>
    <property type="match status" value="1"/>
</dbReference>
<dbReference type="OrthoDB" id="9810432at2"/>
<gene>
    <name evidence="1" type="ORF">D5400_00830</name>
</gene>
<sequence length="164" mass="18874">MTTSIRNAGLPADRTVVELTWRENHVEHWIRFGRAAEDQRLDRHRRVVVFAPGSIFAFVRWAGNEHGTIISRIDIVRAVASGEPFQTLPFVRPGGDILLRITGWPKVEAVLKVVDAIEALGIDPADVAPDHWRHIYNRISVNEPFRVYSAEQHRAWLRRREVTR</sequence>
<reference evidence="1 2" key="1">
    <citation type="submission" date="2018-09" db="EMBL/GenBank/DDBJ databases">
        <title>Marinorhizobium profundi gen. nov., sp. nov., isolated from a deep-sea sediment sample from the New Britain Trench and proposal of Marinorhizobiaceae fam. nov. in the order Rhizobiales of the class Alphaproteobacteria.</title>
        <authorList>
            <person name="Cao J."/>
        </authorList>
    </citation>
    <scope>NUCLEOTIDE SEQUENCE [LARGE SCALE GENOMIC DNA]</scope>
    <source>
        <strain evidence="1 2">WS11</strain>
    </source>
</reference>
<evidence type="ECO:0000313" key="2">
    <source>
        <dbReference type="Proteomes" id="UP000268192"/>
    </source>
</evidence>
<keyword evidence="2" id="KW-1185">Reference proteome</keyword>
<dbReference type="RefSeq" id="WP_126006738.1">
    <property type="nucleotide sequence ID" value="NZ_CP032509.1"/>
</dbReference>